<comment type="caution">
    <text evidence="3">The sequence shown here is derived from an EMBL/GenBank/DDBJ whole genome shotgun (WGS) entry which is preliminary data.</text>
</comment>
<evidence type="ECO:0000313" key="3">
    <source>
        <dbReference type="EMBL" id="MBV2128874.1"/>
    </source>
</evidence>
<reference evidence="3 4" key="1">
    <citation type="submission" date="2021-06" db="EMBL/GenBank/DDBJ databases">
        <title>Rheinheimera indica sp. nov., isolated from deep-sea sediment.</title>
        <authorList>
            <person name="Wang Z."/>
            <person name="Zhang X.-Y."/>
        </authorList>
    </citation>
    <scope>NUCLEOTIDE SEQUENCE [LARGE SCALE GENOMIC DNA]</scope>
    <source>
        <strain evidence="3 4">SM2107</strain>
    </source>
</reference>
<sequence>MTTEDLKDYVGIIERMKSLMNSTEFDKVFSLMTSDLPKSKQFLLKMELKRMAQPCDYFIDLRGHVDGEVRPYVFREKTHYMDDKAIQIFENGLKQYGGYTLGVFEEVMNADNNFRVMHKKETAQRVKSVLQSSDSADDSPAPAQNEQSTAKLVTFGHYVNRTEERMNFGIDVDVQVNDSRFVATTSDLSISGCKLKIPKGRTAEPGATVTINFTGLEQEFTLDIPAGVQYTLVDVEQLDKVNYWRLKKLPTEQDQGFSNFLQKFIHGNKRRYKVNLDNTTDAVTTKGYEQFYLPRLNSLPVYLAVNDGAVSPRFALTTDYNKSVWHYFLDEQQRPVLITLLAVKRLKSLLAQAGPERSTILYCFTHAAKGKLYYYSATAEELAAAPQLRDTFFGFGAAKPSWRVFHLNLIKTAAQHANETFSLPGAPVKAEAAPDKAGLTPLVQGVIKNLRYIACLTDISATNAANYQQYRYNPAHLSQLNQFGHRKLPQVPPCEAIPVQYINLRAESRYLYKTTVQLRHNDQLVAGFSRDFSTGGLQIETNEPVRYSKGDIIQLDLVDLQKITTKHQLSQLPYEVMAVSKSHTIMNLRALPTDDGHTAKQFFQQLIQNNRAKLTLAEETPKYPGLSEALRTMYLKALNNFAFYLHRKGIRYELNVIAQGATPNALHTLLMQYSNPGPLDLELLLKNSTANLQFAQQLKTMKRFDPPKSYELYIKAPRNPAAPGAKLESYYDYEFDDAEKKQAFITSALHEATLFAFRLFLSRTGRPDTDYIAREISYISVYAIHRAKTLEEELWSVAGVGDAVDISKELAWRYRCFDQVEDTPRRLQQLSQNSKK</sequence>
<keyword evidence="4" id="KW-1185">Reference proteome</keyword>
<dbReference type="RefSeq" id="WP_217668497.1">
    <property type="nucleotide sequence ID" value="NZ_JAHRID010000002.1"/>
</dbReference>
<feature type="domain" description="PilZ" evidence="2">
    <location>
        <begin position="161"/>
        <end position="233"/>
    </location>
</feature>
<feature type="compositionally biased region" description="Low complexity" evidence="1">
    <location>
        <begin position="132"/>
        <end position="143"/>
    </location>
</feature>
<dbReference type="InterPro" id="IPR009875">
    <property type="entry name" value="PilZ_domain"/>
</dbReference>
<evidence type="ECO:0000313" key="4">
    <source>
        <dbReference type="Proteomes" id="UP000704611"/>
    </source>
</evidence>
<evidence type="ECO:0000256" key="1">
    <source>
        <dbReference type="SAM" id="MobiDB-lite"/>
    </source>
</evidence>
<dbReference type="Proteomes" id="UP000704611">
    <property type="component" value="Unassembled WGS sequence"/>
</dbReference>
<dbReference type="EMBL" id="JAHRID010000002">
    <property type="protein sequence ID" value="MBV2128874.1"/>
    <property type="molecule type" value="Genomic_DNA"/>
</dbReference>
<proteinExistence type="predicted"/>
<protein>
    <submittedName>
        <fullName evidence="3">PilZ domain-containing protein</fullName>
    </submittedName>
</protein>
<feature type="domain" description="PilZ" evidence="2">
    <location>
        <begin position="504"/>
        <end position="584"/>
    </location>
</feature>
<feature type="region of interest" description="Disordered" evidence="1">
    <location>
        <begin position="127"/>
        <end position="147"/>
    </location>
</feature>
<gene>
    <name evidence="3" type="ORF">KQY15_07180</name>
</gene>
<dbReference type="Pfam" id="PF07238">
    <property type="entry name" value="PilZ"/>
    <property type="match status" value="2"/>
</dbReference>
<name>A0ABS6MJ77_9GAMM</name>
<organism evidence="3 4">
    <name type="scientific">Arsukibacterium indicum</name>
    <dbReference type="NCBI Taxonomy" id="2848612"/>
    <lineage>
        <taxon>Bacteria</taxon>
        <taxon>Pseudomonadati</taxon>
        <taxon>Pseudomonadota</taxon>
        <taxon>Gammaproteobacteria</taxon>
        <taxon>Chromatiales</taxon>
        <taxon>Chromatiaceae</taxon>
        <taxon>Arsukibacterium</taxon>
    </lineage>
</organism>
<accession>A0ABS6MJ77</accession>
<evidence type="ECO:0000259" key="2">
    <source>
        <dbReference type="Pfam" id="PF07238"/>
    </source>
</evidence>